<dbReference type="GO" id="GO:0035686">
    <property type="term" value="C:sperm fibrous sheath"/>
    <property type="evidence" value="ECO:0007669"/>
    <property type="project" value="TreeGrafter"/>
</dbReference>
<evidence type="ECO:0000256" key="1">
    <source>
        <dbReference type="SAM" id="MobiDB-lite"/>
    </source>
</evidence>
<comment type="caution">
    <text evidence="3">The sequence shown here is derived from an EMBL/GenBank/DDBJ whole genome shotgun (WGS) entry which is preliminary data.</text>
</comment>
<feature type="compositionally biased region" description="Polar residues" evidence="1">
    <location>
        <begin position="117"/>
        <end position="135"/>
    </location>
</feature>
<dbReference type="EMBL" id="VWZK01000512">
    <property type="protein sequence ID" value="NXG68180.1"/>
    <property type="molecule type" value="Genomic_DNA"/>
</dbReference>
<dbReference type="Gene3D" id="1.20.890.10">
    <property type="entry name" value="cAMP-dependent protein kinase regulatory subunit, dimerization-anchoring domain"/>
    <property type="match status" value="1"/>
</dbReference>
<keyword evidence="4" id="KW-1185">Reference proteome</keyword>
<dbReference type="Proteomes" id="UP000578343">
    <property type="component" value="Unassembled WGS sequence"/>
</dbReference>
<evidence type="ECO:0000259" key="2">
    <source>
        <dbReference type="SMART" id="SM00394"/>
    </source>
</evidence>
<feature type="domain" description="RIIa" evidence="2">
    <location>
        <begin position="14"/>
        <end position="51"/>
    </location>
</feature>
<feature type="non-terminal residue" evidence="3">
    <location>
        <position position="1"/>
    </location>
</feature>
<dbReference type="InterPro" id="IPR038848">
    <property type="entry name" value="CABYR"/>
</dbReference>
<feature type="region of interest" description="Disordered" evidence="1">
    <location>
        <begin position="166"/>
        <end position="218"/>
    </location>
</feature>
<feature type="non-terminal residue" evidence="3">
    <location>
        <position position="218"/>
    </location>
</feature>
<evidence type="ECO:0000313" key="4">
    <source>
        <dbReference type="Proteomes" id="UP000578343"/>
    </source>
</evidence>
<protein>
    <submittedName>
        <fullName evidence="3">CABYR protein</fullName>
    </submittedName>
</protein>
<reference evidence="3 4" key="1">
    <citation type="submission" date="2019-09" db="EMBL/GenBank/DDBJ databases">
        <title>Bird 10,000 Genomes (B10K) Project - Family phase.</title>
        <authorList>
            <person name="Zhang G."/>
        </authorList>
    </citation>
    <scope>NUCLEOTIDE SEQUENCE [LARGE SCALE GENOMIC DNA]</scope>
    <source>
        <strain evidence="3">B10K-DU-001-21</strain>
        <tissue evidence="3">Muscle</tissue>
    </source>
</reference>
<dbReference type="GO" id="GO:0048240">
    <property type="term" value="P:sperm capacitation"/>
    <property type="evidence" value="ECO:0007669"/>
    <property type="project" value="InterPro"/>
</dbReference>
<dbReference type="AlphaFoldDB" id="A0A7K9DV79"/>
<gene>
    <name evidence="3" type="primary">Cabyr</name>
    <name evidence="3" type="ORF">BARMAR_R15307</name>
</gene>
<proteinExistence type="predicted"/>
<dbReference type="PANTHER" id="PTHR15494:SF0">
    <property type="entry name" value="CALCIUM-BINDING TYROSINE PHOSPHORYLATION-REGULATED PROTEIN"/>
    <property type="match status" value="1"/>
</dbReference>
<evidence type="ECO:0000313" key="3">
    <source>
        <dbReference type="EMBL" id="NXG68180.1"/>
    </source>
</evidence>
<dbReference type="Pfam" id="PF02197">
    <property type="entry name" value="RIIa"/>
    <property type="match status" value="1"/>
</dbReference>
<feature type="region of interest" description="Disordered" evidence="1">
    <location>
        <begin position="117"/>
        <end position="143"/>
    </location>
</feature>
<feature type="compositionally biased region" description="Polar residues" evidence="1">
    <location>
        <begin position="176"/>
        <end position="190"/>
    </location>
</feature>
<dbReference type="GO" id="GO:0005509">
    <property type="term" value="F:calcium ion binding"/>
    <property type="evidence" value="ECO:0007669"/>
    <property type="project" value="InterPro"/>
</dbReference>
<organism evidence="3 4">
    <name type="scientific">Baryphthengus martii</name>
    <name type="common">Rufous motmot</name>
    <dbReference type="NCBI Taxonomy" id="176943"/>
    <lineage>
        <taxon>Eukaryota</taxon>
        <taxon>Metazoa</taxon>
        <taxon>Chordata</taxon>
        <taxon>Craniata</taxon>
        <taxon>Vertebrata</taxon>
        <taxon>Euteleostomi</taxon>
        <taxon>Archelosauria</taxon>
        <taxon>Archosauria</taxon>
        <taxon>Dinosauria</taxon>
        <taxon>Saurischia</taxon>
        <taxon>Theropoda</taxon>
        <taxon>Coelurosauria</taxon>
        <taxon>Aves</taxon>
        <taxon>Neognathae</taxon>
        <taxon>Neoaves</taxon>
        <taxon>Telluraves</taxon>
        <taxon>Coraciimorphae</taxon>
        <taxon>Coraciiformes</taxon>
        <taxon>Momotidae</taxon>
        <taxon>Baryphthengus</taxon>
    </lineage>
</organism>
<name>A0A7K9DV79_BARMA</name>
<dbReference type="OrthoDB" id="252964at2759"/>
<dbReference type="SMART" id="SM00394">
    <property type="entry name" value="RIIa"/>
    <property type="match status" value="1"/>
</dbReference>
<dbReference type="InterPro" id="IPR047579">
    <property type="entry name" value="DD_CABYR_SP17"/>
</dbReference>
<accession>A0A7K9DV79</accession>
<feature type="compositionally biased region" description="Low complexity" evidence="1">
    <location>
        <begin position="201"/>
        <end position="218"/>
    </location>
</feature>
<dbReference type="GO" id="GO:0005737">
    <property type="term" value="C:cytoplasm"/>
    <property type="evidence" value="ECO:0007669"/>
    <property type="project" value="TreeGrafter"/>
</dbReference>
<dbReference type="SUPFAM" id="SSF47391">
    <property type="entry name" value="Dimerization-anchoring domain of cAMP-dependent PK regulatory subunit"/>
    <property type="match status" value="1"/>
</dbReference>
<sequence length="218" mass="23348">ADMQSSKIRLIVPCGLTALLEGVSRAVVETNPDDVAEFFALYFQELVAFRKEHPNLDLTELVENFKLISENGNEGLEKKASAFTATLFSGEPEQKDKCTDTEEDQVLEDLDLQYSSKVTQHPSTASSIAESNSPASDEASAPEGPELLYVPAEPAQLADHVLGNSHAPYSVRDDANSVQTLEDFQTSENEFSVAPSTGVDASASPAAEAPVEAVSSQV</sequence>
<dbReference type="PANTHER" id="PTHR15494">
    <property type="entry name" value="CALCIUM-BINDING TYROSINE PHOSPHORYLATION-REGULATED PROTEIN"/>
    <property type="match status" value="1"/>
</dbReference>
<dbReference type="InterPro" id="IPR003117">
    <property type="entry name" value="cAMP_dep_PK_reg_su_I/II_a/b"/>
</dbReference>
<dbReference type="CDD" id="cd12100">
    <property type="entry name" value="DD_CABYR_SP17"/>
    <property type="match status" value="1"/>
</dbReference>